<evidence type="ECO:0000256" key="1">
    <source>
        <dbReference type="ARBA" id="ARBA00022977"/>
    </source>
</evidence>
<feature type="binding site" evidence="2">
    <location>
        <position position="42"/>
    </location>
    <ligand>
        <name>Mg(2+)</name>
        <dbReference type="ChEBI" id="CHEBI:18420"/>
        <label>1</label>
    </ligand>
</feature>
<dbReference type="STRING" id="583345.Mmol_1899"/>
<dbReference type="InterPro" id="IPR016188">
    <property type="entry name" value="PurM-like_N"/>
</dbReference>
<keyword evidence="2" id="KW-0067">ATP-binding</keyword>
<dbReference type="PANTHER" id="PTHR30270:SF0">
    <property type="entry name" value="THIAMINE-MONOPHOSPHATE KINASE"/>
    <property type="match status" value="1"/>
</dbReference>
<dbReference type="HAMAP" id="MF_02128">
    <property type="entry name" value="TMP_kinase"/>
    <property type="match status" value="1"/>
</dbReference>
<dbReference type="InterPro" id="IPR036921">
    <property type="entry name" value="PurM-like_N_sf"/>
</dbReference>
<proteinExistence type="inferred from homology"/>
<comment type="caution">
    <text evidence="2">Lacks conserved residue(s) required for the propagation of feature annotation.</text>
</comment>
<comment type="pathway">
    <text evidence="2">Cofactor biosynthesis; thiamine diphosphate biosynthesis; thiamine diphosphate from thiamine phosphate: step 1/1.</text>
</comment>
<dbReference type="HOGENOM" id="CLU_046964_3_0_4"/>
<evidence type="ECO:0000313" key="6">
    <source>
        <dbReference type="Proteomes" id="UP000002742"/>
    </source>
</evidence>
<feature type="binding site" evidence="2">
    <location>
        <position position="257"/>
    </location>
    <ligand>
        <name>substrate</name>
    </ligand>
</feature>
<dbReference type="eggNOG" id="COG0611">
    <property type="taxonomic scope" value="Bacteria"/>
</dbReference>
<dbReference type="Pfam" id="PF00586">
    <property type="entry name" value="AIRS"/>
    <property type="match status" value="1"/>
</dbReference>
<feature type="binding site" evidence="2">
    <location>
        <position position="141"/>
    </location>
    <ligand>
        <name>ATP</name>
        <dbReference type="ChEBI" id="CHEBI:30616"/>
    </ligand>
</feature>
<feature type="binding site" evidence="2">
    <location>
        <position position="41"/>
    </location>
    <ligand>
        <name>Mg(2+)</name>
        <dbReference type="ChEBI" id="CHEBI:18420"/>
        <label>1</label>
    </ligand>
</feature>
<comment type="function">
    <text evidence="2">Catalyzes the ATP-dependent phosphorylation of thiamine-monophosphate (TMP) to form thiamine-pyrophosphate (TPP), the active form of vitamin B1.</text>
</comment>
<evidence type="ECO:0000256" key="2">
    <source>
        <dbReference type="HAMAP-Rule" id="MF_02128"/>
    </source>
</evidence>
<dbReference type="InterPro" id="IPR010918">
    <property type="entry name" value="PurM-like_C_dom"/>
</dbReference>
<feature type="domain" description="PurM-like C-terminal" evidence="4">
    <location>
        <begin position="145"/>
        <end position="299"/>
    </location>
</feature>
<name>C6WY03_METML</name>
<evidence type="ECO:0000259" key="4">
    <source>
        <dbReference type="Pfam" id="PF02769"/>
    </source>
</evidence>
<keyword evidence="6" id="KW-1185">Reference proteome</keyword>
<feature type="binding site" evidence="2">
    <location>
        <position position="70"/>
    </location>
    <ligand>
        <name>Mg(2+)</name>
        <dbReference type="ChEBI" id="CHEBI:18420"/>
        <label>3</label>
    </ligand>
</feature>
<dbReference type="AlphaFoldDB" id="C6WY03"/>
<dbReference type="Gene3D" id="3.30.1330.10">
    <property type="entry name" value="PurM-like, N-terminal domain"/>
    <property type="match status" value="1"/>
</dbReference>
<dbReference type="PIRSF" id="PIRSF005303">
    <property type="entry name" value="Thiam_monoph_kin"/>
    <property type="match status" value="1"/>
</dbReference>
<dbReference type="Proteomes" id="UP000002742">
    <property type="component" value="Chromosome"/>
</dbReference>
<feature type="binding site" evidence="2">
    <location>
        <position position="117"/>
    </location>
    <ligand>
        <name>Mg(2+)</name>
        <dbReference type="ChEBI" id="CHEBI:18420"/>
        <label>1</label>
    </ligand>
</feature>
<dbReference type="InterPro" id="IPR006283">
    <property type="entry name" value="ThiL-like"/>
</dbReference>
<keyword evidence="1 2" id="KW-0784">Thiamine biosynthesis</keyword>
<dbReference type="RefSeq" id="WP_015832837.1">
    <property type="nucleotide sequence ID" value="NC_012968.1"/>
</dbReference>
<keyword evidence="2" id="KW-0547">Nucleotide-binding</keyword>
<feature type="binding site" evidence="2">
    <location>
        <position position="312"/>
    </location>
    <ligand>
        <name>substrate</name>
    </ligand>
</feature>
<dbReference type="GO" id="GO:0005524">
    <property type="term" value="F:ATP binding"/>
    <property type="evidence" value="ECO:0007669"/>
    <property type="project" value="UniProtKB-UniRule"/>
</dbReference>
<dbReference type="InterPro" id="IPR036676">
    <property type="entry name" value="PurM-like_C_sf"/>
</dbReference>
<accession>C6WY03</accession>
<dbReference type="SUPFAM" id="SSF55326">
    <property type="entry name" value="PurM N-terminal domain-like"/>
    <property type="match status" value="1"/>
</dbReference>
<feature type="binding site" evidence="2">
    <location>
        <position position="25"/>
    </location>
    <ligand>
        <name>Mg(2+)</name>
        <dbReference type="ChEBI" id="CHEBI:18420"/>
        <label>3</label>
    </ligand>
</feature>
<dbReference type="NCBIfam" id="TIGR01379">
    <property type="entry name" value="thiL"/>
    <property type="match status" value="1"/>
</dbReference>
<feature type="domain" description="PurM-like N-terminal" evidence="3">
    <location>
        <begin position="23"/>
        <end position="133"/>
    </location>
</feature>
<feature type="binding site" evidence="2">
    <location>
        <begin position="116"/>
        <end position="117"/>
    </location>
    <ligand>
        <name>ATP</name>
        <dbReference type="ChEBI" id="CHEBI:30616"/>
    </ligand>
</feature>
<comment type="miscellaneous">
    <text evidence="2">Reaction mechanism of ThiL seems to utilize a direct, inline transfer of the gamma-phosphate of ATP to TMP rather than a phosphorylated enzyme intermediate.</text>
</comment>
<dbReference type="GO" id="GO:0000287">
    <property type="term" value="F:magnesium ion binding"/>
    <property type="evidence" value="ECO:0007669"/>
    <property type="project" value="UniProtKB-UniRule"/>
</dbReference>
<reference evidence="5 6" key="2">
    <citation type="journal article" date="2011" name="J. Bacteriol.">
        <title>Genomes of three methylotrophs from a single niche uncover genetic and metabolic divergence of Methylophilaceae.</title>
        <authorList>
            <person name="Lapidus A."/>
            <person name="Clum A."/>
            <person name="Labutti K."/>
            <person name="Kaluzhnaya M.G."/>
            <person name="Lim S."/>
            <person name="Beck D.A."/>
            <person name="Glavina Del Rio T."/>
            <person name="Nolan M."/>
            <person name="Mavromatis K."/>
            <person name="Huntemann M."/>
            <person name="Lucas S."/>
            <person name="Lidstrom M.E."/>
            <person name="Ivanova N."/>
            <person name="Chistoserdova L."/>
        </authorList>
    </citation>
    <scope>NUCLEOTIDE SEQUENCE [LARGE SCALE GENOMIC DNA]</scope>
    <source>
        <strain evidence="6">JLW8 / ATCC BAA-1282 / DSM 17540</strain>
    </source>
</reference>
<dbReference type="SUPFAM" id="SSF56042">
    <property type="entry name" value="PurM C-terminal domain-like"/>
    <property type="match status" value="1"/>
</dbReference>
<feature type="binding site" evidence="2">
    <location>
        <position position="208"/>
    </location>
    <ligand>
        <name>ATP</name>
        <dbReference type="ChEBI" id="CHEBI:30616"/>
    </ligand>
</feature>
<feature type="binding site" evidence="2">
    <location>
        <position position="40"/>
    </location>
    <ligand>
        <name>Mg(2+)</name>
        <dbReference type="ChEBI" id="CHEBI:18420"/>
        <label>4</label>
    </ligand>
</feature>
<protein>
    <recommendedName>
        <fullName evidence="2">Thiamine-monophosphate kinase</fullName>
        <shortName evidence="2">TMP kinase</shortName>
        <shortName evidence="2">Thiamine-phosphate kinase</shortName>
        <ecNumber evidence="2">2.7.4.16</ecNumber>
    </recommendedName>
</protein>
<dbReference type="GO" id="GO:0009228">
    <property type="term" value="P:thiamine biosynthetic process"/>
    <property type="evidence" value="ECO:0007669"/>
    <property type="project" value="UniProtKB-KW"/>
</dbReference>
<comment type="similarity">
    <text evidence="2">Belongs to the thiamine-monophosphate kinase family.</text>
</comment>
<keyword evidence="2" id="KW-0460">Magnesium</keyword>
<keyword evidence="2" id="KW-0479">Metal-binding</keyword>
<keyword evidence="2 5" id="KW-0808">Transferase</keyword>
<feature type="binding site" evidence="2">
    <location>
        <position position="209"/>
    </location>
    <ligand>
        <name>Mg(2+)</name>
        <dbReference type="ChEBI" id="CHEBI:18420"/>
        <label>5</label>
    </ligand>
</feature>
<feature type="binding site" evidence="2">
    <location>
        <position position="206"/>
    </location>
    <ligand>
        <name>Mg(2+)</name>
        <dbReference type="ChEBI" id="CHEBI:18420"/>
        <label>3</label>
    </ligand>
</feature>
<dbReference type="EMBL" id="CP001672">
    <property type="protein sequence ID" value="ACT48802.1"/>
    <property type="molecule type" value="Genomic_DNA"/>
</dbReference>
<evidence type="ECO:0000313" key="5">
    <source>
        <dbReference type="EMBL" id="ACT48802.1"/>
    </source>
</evidence>
<keyword evidence="2 5" id="KW-0418">Kinase</keyword>
<dbReference type="Pfam" id="PF02769">
    <property type="entry name" value="AIRS_C"/>
    <property type="match status" value="1"/>
</dbReference>
<dbReference type="KEGG" id="mmb:Mmol_1899"/>
<dbReference type="OrthoDB" id="9802811at2"/>
<dbReference type="GO" id="GO:0009030">
    <property type="term" value="F:thiamine-phosphate kinase activity"/>
    <property type="evidence" value="ECO:0007669"/>
    <property type="project" value="UniProtKB-UniRule"/>
</dbReference>
<feature type="binding site" evidence="2">
    <location>
        <position position="70"/>
    </location>
    <ligand>
        <name>Mg(2+)</name>
        <dbReference type="ChEBI" id="CHEBI:18420"/>
        <label>4</label>
    </ligand>
</feature>
<dbReference type="EC" id="2.7.4.16" evidence="2"/>
<feature type="binding site" evidence="2">
    <location>
        <position position="42"/>
    </location>
    <ligand>
        <name>Mg(2+)</name>
        <dbReference type="ChEBI" id="CHEBI:18420"/>
        <label>2</label>
    </ligand>
</feature>
<dbReference type="UniPathway" id="UPA00060">
    <property type="reaction ID" value="UER00142"/>
</dbReference>
<reference evidence="6" key="1">
    <citation type="submission" date="2009-07" db="EMBL/GenBank/DDBJ databases">
        <title>Complete sequence of Methylotenera mobilis JLW8.</title>
        <authorList>
            <consortium name="US DOE Joint Genome Institute"/>
            <person name="Lucas S."/>
            <person name="Copeland A."/>
            <person name="Lapidus A."/>
            <person name="Glavina del Rio T."/>
            <person name="Tice H."/>
            <person name="Bruce D."/>
            <person name="Goodwin L."/>
            <person name="Pitluck S."/>
            <person name="LaButti K.M."/>
            <person name="Clum A."/>
            <person name="Larimer F."/>
            <person name="Land M."/>
            <person name="Hauser L."/>
            <person name="Kyrpides N."/>
            <person name="Mikhailova N."/>
            <person name="Kayluzhnaya M."/>
            <person name="Chistoserdova L."/>
        </authorList>
    </citation>
    <scope>NUCLEOTIDE SEQUENCE [LARGE SCALE GENOMIC DNA]</scope>
    <source>
        <strain evidence="6">JLW8 / ATCC BAA-1282 / DSM 17540</strain>
    </source>
</reference>
<feature type="binding site" evidence="2">
    <location>
        <position position="49"/>
    </location>
    <ligand>
        <name>substrate</name>
    </ligand>
</feature>
<dbReference type="CDD" id="cd02194">
    <property type="entry name" value="ThiL"/>
    <property type="match status" value="1"/>
</dbReference>
<feature type="binding site" evidence="2">
    <location>
        <position position="25"/>
    </location>
    <ligand>
        <name>Mg(2+)</name>
        <dbReference type="ChEBI" id="CHEBI:18420"/>
        <label>4</label>
    </ligand>
</feature>
<feature type="binding site" evidence="2">
    <location>
        <position position="70"/>
    </location>
    <ligand>
        <name>Mg(2+)</name>
        <dbReference type="ChEBI" id="CHEBI:18420"/>
        <label>2</label>
    </ligand>
</feature>
<comment type="catalytic activity">
    <reaction evidence="2">
        <text>thiamine phosphate + ATP = thiamine diphosphate + ADP</text>
        <dbReference type="Rhea" id="RHEA:15913"/>
        <dbReference type="ChEBI" id="CHEBI:30616"/>
        <dbReference type="ChEBI" id="CHEBI:37575"/>
        <dbReference type="ChEBI" id="CHEBI:58937"/>
        <dbReference type="ChEBI" id="CHEBI:456216"/>
        <dbReference type="EC" id="2.7.4.16"/>
    </reaction>
</comment>
<dbReference type="GO" id="GO:0009229">
    <property type="term" value="P:thiamine diphosphate biosynthetic process"/>
    <property type="evidence" value="ECO:0007669"/>
    <property type="project" value="UniProtKB-UniRule"/>
</dbReference>
<evidence type="ECO:0000259" key="3">
    <source>
        <dbReference type="Pfam" id="PF00586"/>
    </source>
</evidence>
<dbReference type="PANTHER" id="PTHR30270">
    <property type="entry name" value="THIAMINE-MONOPHOSPHATE KINASE"/>
    <property type="match status" value="1"/>
</dbReference>
<sequence length="316" mass="33679">MSEFNLIAKYFTRPSQHADLGVGDDAALLRVRSGQQLAISTDMLVAGTHFFHDAAPYSIGWKSLAVNVSDMAAMGANPRWATLAIALPEVNEPWLAEFSKGFFACADAFNVELIGGDTTRGPLTLSVQIMGEVPLGLAIQRSGAKAGDDIWVSGTIGSAALGLAHLQGKVALAEPTTTHCLTALTMPTPRVALGLALRGIANSCIDISDGLTADLSHILKASNLGAELALENIHCDDYLRSHLNDRAIQQCILAGGDDYELLFTAPKSQRQHIQQLSQQLQLSLSLIGETTAQSTLVVKHHQQTVDLSSKGFDHFG</sequence>
<gene>
    <name evidence="2" type="primary">thiL</name>
    <name evidence="5" type="ordered locus">Mmol_1899</name>
</gene>
<organism evidence="5 6">
    <name type="scientific">Methylotenera mobilis (strain JLW8 / ATCC BAA-1282 / DSM 17540)</name>
    <dbReference type="NCBI Taxonomy" id="583345"/>
    <lineage>
        <taxon>Bacteria</taxon>
        <taxon>Pseudomonadati</taxon>
        <taxon>Pseudomonadota</taxon>
        <taxon>Betaproteobacteria</taxon>
        <taxon>Nitrosomonadales</taxon>
        <taxon>Methylophilaceae</taxon>
        <taxon>Methylotenera</taxon>
    </lineage>
</organism>
<dbReference type="Gene3D" id="3.90.650.10">
    <property type="entry name" value="PurM-like C-terminal domain"/>
    <property type="match status" value="1"/>
</dbReference>